<keyword evidence="1" id="KW-0863">Zinc-finger</keyword>
<accession>A0AAW1JNI5</accession>
<dbReference type="AlphaFoldDB" id="A0AAW1JNI5"/>
<name>A0AAW1JNI5_SAPOF</name>
<evidence type="ECO:0000256" key="2">
    <source>
        <dbReference type="SAM" id="MobiDB-lite"/>
    </source>
</evidence>
<dbReference type="PANTHER" id="PTHR31669">
    <property type="entry name" value="PROTEIN FAR1-RELATED SEQUENCE 10-RELATED"/>
    <property type="match status" value="1"/>
</dbReference>
<reference evidence="3" key="1">
    <citation type="submission" date="2024-03" db="EMBL/GenBank/DDBJ databases">
        <title>WGS assembly of Saponaria officinalis var. Norfolk2.</title>
        <authorList>
            <person name="Jenkins J."/>
            <person name="Shu S."/>
            <person name="Grimwood J."/>
            <person name="Barry K."/>
            <person name="Goodstein D."/>
            <person name="Schmutz J."/>
            <person name="Leebens-Mack J."/>
            <person name="Osbourn A."/>
        </authorList>
    </citation>
    <scope>NUCLEOTIDE SEQUENCE [LARGE SCALE GENOMIC DNA]</scope>
    <source>
        <strain evidence="3">JIC</strain>
    </source>
</reference>
<evidence type="ECO:0000313" key="4">
    <source>
        <dbReference type="Proteomes" id="UP001443914"/>
    </source>
</evidence>
<keyword evidence="1" id="KW-0862">Zinc</keyword>
<dbReference type="GO" id="GO:0005634">
    <property type="term" value="C:nucleus"/>
    <property type="evidence" value="ECO:0007669"/>
    <property type="project" value="UniProtKB-SubCell"/>
</dbReference>
<keyword evidence="1" id="KW-0479">Metal-binding</keyword>
<organism evidence="3 4">
    <name type="scientific">Saponaria officinalis</name>
    <name type="common">Common soapwort</name>
    <name type="synonym">Lychnis saponaria</name>
    <dbReference type="NCBI Taxonomy" id="3572"/>
    <lineage>
        <taxon>Eukaryota</taxon>
        <taxon>Viridiplantae</taxon>
        <taxon>Streptophyta</taxon>
        <taxon>Embryophyta</taxon>
        <taxon>Tracheophyta</taxon>
        <taxon>Spermatophyta</taxon>
        <taxon>Magnoliopsida</taxon>
        <taxon>eudicotyledons</taxon>
        <taxon>Gunneridae</taxon>
        <taxon>Pentapetalae</taxon>
        <taxon>Caryophyllales</taxon>
        <taxon>Caryophyllaceae</taxon>
        <taxon>Caryophylleae</taxon>
        <taxon>Saponaria</taxon>
    </lineage>
</organism>
<proteinExistence type="inferred from homology"/>
<evidence type="ECO:0000256" key="1">
    <source>
        <dbReference type="RuleBase" id="RU367018"/>
    </source>
</evidence>
<dbReference type="PANTHER" id="PTHR31669:SF263">
    <property type="entry name" value="PROTEIN FAR1-RELATED SEQUENCE"/>
    <property type="match status" value="1"/>
</dbReference>
<dbReference type="InterPro" id="IPR031052">
    <property type="entry name" value="FHY3/FAR1"/>
</dbReference>
<comment type="caution">
    <text evidence="3">The sequence shown here is derived from an EMBL/GenBank/DDBJ whole genome shotgun (WGS) entry which is preliminary data.</text>
</comment>
<comment type="function">
    <text evidence="1">Putative transcription activator involved in regulating light control of development.</text>
</comment>
<protein>
    <recommendedName>
        <fullName evidence="1">Protein FAR1-RELATED SEQUENCE</fullName>
    </recommendedName>
</protein>
<sequence>MPFIKHAFCICHIRSKFSSCVDDFEREWPLLVSKFNLQENKHVRGLYEIKKSWVPAYLHDHFFGDMTTTGLCESINCFVKRFTTSRSCLTQLVDLAVEDIGQTQLRHTMLDTYRGSSLRTLSPLEEQVYKRFLAFAFKKFQQEFERDTQYTICEQDNLFFIVREALQGVGHTRHKVKWNCDTIICSYCFEIPMRYLPLRWFCDEFHVDVVAPAHNQRMVNCEDMGDGIVDLDEDDFISSPPISKTKGRPKFRREIGGKEVAPQ</sequence>
<keyword evidence="1" id="KW-0539">Nucleus</keyword>
<dbReference type="Proteomes" id="UP001443914">
    <property type="component" value="Unassembled WGS sequence"/>
</dbReference>
<dbReference type="EMBL" id="JBDFQZ010000007">
    <property type="protein sequence ID" value="KAK9705742.1"/>
    <property type="molecule type" value="Genomic_DNA"/>
</dbReference>
<keyword evidence="4" id="KW-1185">Reference proteome</keyword>
<dbReference type="GO" id="GO:0008270">
    <property type="term" value="F:zinc ion binding"/>
    <property type="evidence" value="ECO:0007669"/>
    <property type="project" value="UniProtKB-UniRule"/>
</dbReference>
<evidence type="ECO:0000313" key="3">
    <source>
        <dbReference type="EMBL" id="KAK9705742.1"/>
    </source>
</evidence>
<dbReference type="GO" id="GO:0006355">
    <property type="term" value="P:regulation of DNA-templated transcription"/>
    <property type="evidence" value="ECO:0007669"/>
    <property type="project" value="UniProtKB-UniRule"/>
</dbReference>
<feature type="region of interest" description="Disordered" evidence="2">
    <location>
        <begin position="239"/>
        <end position="263"/>
    </location>
</feature>
<comment type="subcellular location">
    <subcellularLocation>
        <location evidence="1">Nucleus</location>
    </subcellularLocation>
</comment>
<gene>
    <name evidence="3" type="ORF">RND81_07G078600</name>
</gene>
<comment type="similarity">
    <text evidence="1">Belongs to the FHY3/FAR1 family.</text>
</comment>